<protein>
    <submittedName>
        <fullName evidence="1">Uncharacterized protein</fullName>
    </submittedName>
</protein>
<accession>A0AAE7XPY7</accession>
<evidence type="ECO:0000313" key="2">
    <source>
        <dbReference type="Proteomes" id="UP000827974"/>
    </source>
</evidence>
<dbReference type="EMBL" id="MZ443786">
    <property type="protein sequence ID" value="QZE59463.1"/>
    <property type="molecule type" value="Genomic_DNA"/>
</dbReference>
<gene>
    <name evidence="1" type="ORF">pEaSNUABM2_00219</name>
</gene>
<sequence>MSKVLTEYEAVRYATILELIMQSKFGSCSDLFANYKSKKITKPILMVMYEAMVYEELHGLDSLDDWYYAHPEKHQSVDQYLNLISKMKDNVVTERDFPLTFSYKLLQKHLPEKNQIVKHARFMYDRLQRLSNRIRFPKGSKADRQHDPLLAKDGFPTWDDYLAYELERILGKTD</sequence>
<evidence type="ECO:0000313" key="1">
    <source>
        <dbReference type="EMBL" id="QZE59463.1"/>
    </source>
</evidence>
<organism evidence="1 2">
    <name type="scientific">Erwinia phage pEa_SNUABM_2</name>
    <dbReference type="NCBI Taxonomy" id="2869547"/>
    <lineage>
        <taxon>Viruses</taxon>
        <taxon>Duplodnaviria</taxon>
        <taxon>Heunggongvirae</taxon>
        <taxon>Uroviricota</taxon>
        <taxon>Caudoviricetes</taxon>
        <taxon>Alexandravirus</taxon>
        <taxon>Alexandravirus SNUABM2</taxon>
    </lineage>
</organism>
<reference evidence="1 2" key="1">
    <citation type="submission" date="2021-06" db="EMBL/GenBank/DDBJ databases">
        <title>Complete genome sequence of Erwinia phage pEa_SNUABM_2.</title>
        <authorList>
            <person name="Kim S.G."/>
            <person name="Park S.C."/>
        </authorList>
    </citation>
    <scope>NUCLEOTIDE SEQUENCE [LARGE SCALE GENOMIC DNA]</scope>
</reference>
<keyword evidence="2" id="KW-1185">Reference proteome</keyword>
<dbReference type="Proteomes" id="UP000827974">
    <property type="component" value="Segment"/>
</dbReference>
<name>A0AAE7XPY7_9CAUD</name>
<proteinExistence type="predicted"/>